<feature type="domain" description="CHRD" evidence="1">
    <location>
        <begin position="2"/>
        <end position="142"/>
    </location>
</feature>
<keyword evidence="3" id="KW-1185">Reference proteome</keyword>
<dbReference type="AlphaFoldDB" id="A0A926RTL2"/>
<reference evidence="2" key="1">
    <citation type="submission" date="2020-09" db="EMBL/GenBank/DDBJ databases">
        <title>A novel bacterium of genus Hazenella, isolated from South China Sea.</title>
        <authorList>
            <person name="Huang H."/>
            <person name="Mo K."/>
            <person name="Hu Y."/>
        </authorList>
    </citation>
    <scope>NUCLEOTIDE SEQUENCE</scope>
    <source>
        <strain evidence="2">IB182357</strain>
    </source>
</reference>
<evidence type="ECO:0000313" key="3">
    <source>
        <dbReference type="Proteomes" id="UP000661691"/>
    </source>
</evidence>
<accession>A0A926RTL2</accession>
<dbReference type="RefSeq" id="WP_191138468.1">
    <property type="nucleotide sequence ID" value="NZ_JACXAG020000001.1"/>
</dbReference>
<dbReference type="Proteomes" id="UP000661691">
    <property type="component" value="Unassembled WGS sequence"/>
</dbReference>
<proteinExistence type="predicted"/>
<dbReference type="SMART" id="SM00754">
    <property type="entry name" value="CHRD"/>
    <property type="match status" value="1"/>
</dbReference>
<dbReference type="EMBL" id="JACXAH010000005">
    <property type="protein sequence ID" value="MBD1371833.1"/>
    <property type="molecule type" value="Genomic_DNA"/>
</dbReference>
<protein>
    <submittedName>
        <fullName evidence="2">CHRD domain-containing protein</fullName>
    </submittedName>
</protein>
<dbReference type="PROSITE" id="PS50933">
    <property type="entry name" value="CHRD"/>
    <property type="match status" value="1"/>
</dbReference>
<gene>
    <name evidence="2" type="ORF">IC620_05605</name>
</gene>
<evidence type="ECO:0000313" key="2">
    <source>
        <dbReference type="EMBL" id="MBD1371833.1"/>
    </source>
</evidence>
<organism evidence="2 3">
    <name type="scientific">Polycladospora coralii</name>
    <dbReference type="NCBI Taxonomy" id="2771432"/>
    <lineage>
        <taxon>Bacteria</taxon>
        <taxon>Bacillati</taxon>
        <taxon>Bacillota</taxon>
        <taxon>Bacilli</taxon>
        <taxon>Bacillales</taxon>
        <taxon>Thermoactinomycetaceae</taxon>
        <taxon>Polycladospora</taxon>
    </lineage>
</organism>
<comment type="caution">
    <text evidence="2">The sequence shown here is derived from an EMBL/GenBank/DDBJ whole genome shotgun (WGS) entry which is preliminary data.</text>
</comment>
<evidence type="ECO:0000259" key="1">
    <source>
        <dbReference type="PROSITE" id="PS50933"/>
    </source>
</evidence>
<name>A0A926RTL2_9BACL</name>
<dbReference type="InterPro" id="IPR010895">
    <property type="entry name" value="CHRD"/>
</dbReference>
<dbReference type="Pfam" id="PF07452">
    <property type="entry name" value="CHRD"/>
    <property type="match status" value="1"/>
</dbReference>
<sequence length="142" mass="15541">MASARFCAHLTGGAQVPAVSTKATGFFEMRQVNKNKMVFFLRARNLRRFTQAHIHLGGPNTNGPVVVWLFPAVKAVDPVSRPGVTEDRITFSGTVISSHLRNNLAGDSIQNLVNRIRSGKAYVNAHTVQYPGGEIRGQLRPC</sequence>